<proteinExistence type="inferred from homology"/>
<dbReference type="PANTHER" id="PTHR31806">
    <property type="entry name" value="PURINE-CYTOSINE PERMEASE FCY2-RELATED"/>
    <property type="match status" value="1"/>
</dbReference>
<keyword evidence="6 7" id="KW-0472">Membrane</keyword>
<feature type="transmembrane region" description="Helical" evidence="8">
    <location>
        <begin position="146"/>
        <end position="164"/>
    </location>
</feature>
<feature type="transmembrane region" description="Helical" evidence="8">
    <location>
        <begin position="170"/>
        <end position="192"/>
    </location>
</feature>
<feature type="transmembrane region" description="Helical" evidence="8">
    <location>
        <begin position="62"/>
        <end position="82"/>
    </location>
</feature>
<evidence type="ECO:0000256" key="6">
    <source>
        <dbReference type="ARBA" id="ARBA00023136"/>
    </source>
</evidence>
<dbReference type="GO" id="GO:0022857">
    <property type="term" value="F:transmembrane transporter activity"/>
    <property type="evidence" value="ECO:0007669"/>
    <property type="project" value="InterPro"/>
</dbReference>
<keyword evidence="3 7" id="KW-0813">Transport</keyword>
<dbReference type="Proteomes" id="UP000032675">
    <property type="component" value="Unassembled WGS sequence"/>
</dbReference>
<feature type="transmembrane region" description="Helical" evidence="8">
    <location>
        <begin position="204"/>
        <end position="221"/>
    </location>
</feature>
<feature type="transmembrane region" description="Helical" evidence="8">
    <location>
        <begin position="36"/>
        <end position="55"/>
    </location>
</feature>
<feature type="transmembrane region" description="Helical" evidence="8">
    <location>
        <begin position="400"/>
        <end position="417"/>
    </location>
</feature>
<dbReference type="InterPro" id="IPR001248">
    <property type="entry name" value="Pur-cyt_permease"/>
</dbReference>
<evidence type="ECO:0000256" key="4">
    <source>
        <dbReference type="ARBA" id="ARBA00022692"/>
    </source>
</evidence>
<comment type="similarity">
    <text evidence="2 7">Belongs to the purine-cytosine permease (2.A.39) family.</text>
</comment>
<evidence type="ECO:0000313" key="9">
    <source>
        <dbReference type="EMBL" id="GAN97812.1"/>
    </source>
</evidence>
<keyword evidence="5 8" id="KW-1133">Transmembrane helix</keyword>
<comment type="subcellular location">
    <subcellularLocation>
        <location evidence="1">Membrane</location>
        <topology evidence="1">Multi-pass membrane protein</topology>
    </subcellularLocation>
</comment>
<evidence type="ECO:0000256" key="5">
    <source>
        <dbReference type="ARBA" id="ARBA00022989"/>
    </source>
</evidence>
<evidence type="ECO:0000256" key="8">
    <source>
        <dbReference type="SAM" id="Phobius"/>
    </source>
</evidence>
<feature type="transmembrane region" description="Helical" evidence="8">
    <location>
        <begin position="330"/>
        <end position="354"/>
    </location>
</feature>
<dbReference type="GO" id="GO:0005886">
    <property type="term" value="C:plasma membrane"/>
    <property type="evidence" value="ECO:0007669"/>
    <property type="project" value="TreeGrafter"/>
</dbReference>
<feature type="transmembrane region" description="Helical" evidence="8">
    <location>
        <begin position="437"/>
        <end position="453"/>
    </location>
</feature>
<evidence type="ECO:0000256" key="1">
    <source>
        <dbReference type="ARBA" id="ARBA00004141"/>
    </source>
</evidence>
<evidence type="ECO:0000313" key="10">
    <source>
        <dbReference type="Proteomes" id="UP000032675"/>
    </source>
</evidence>
<reference evidence="9 10" key="1">
    <citation type="submission" date="2012-11" db="EMBL/GenBank/DDBJ databases">
        <title>Whole genome sequence of Gluconacetobacter europaeus NBRC3261.</title>
        <authorList>
            <person name="Azuma Y."/>
            <person name="Higashiura N."/>
            <person name="Hirakawa H."/>
            <person name="Matsushita K."/>
        </authorList>
    </citation>
    <scope>NUCLEOTIDE SEQUENCE [LARGE SCALE GENOMIC DNA]</scope>
    <source>
        <strain evidence="9 10">NBRC 3261</strain>
    </source>
</reference>
<keyword evidence="4 8" id="KW-0812">Transmembrane</keyword>
<accession>A0A0D6Q2N0</accession>
<comment type="caution">
    <text evidence="9">The sequence shown here is derived from an EMBL/GenBank/DDBJ whole genome shotgun (WGS) entry which is preliminary data.</text>
</comment>
<dbReference type="Pfam" id="PF02133">
    <property type="entry name" value="Transp_cyt_pur"/>
    <property type="match status" value="1"/>
</dbReference>
<dbReference type="PIRSF" id="PIRSF002744">
    <property type="entry name" value="Pur-cyt_permease"/>
    <property type="match status" value="1"/>
</dbReference>
<dbReference type="EMBL" id="BANI01000226">
    <property type="protein sequence ID" value="GAN97812.1"/>
    <property type="molecule type" value="Genomic_DNA"/>
</dbReference>
<evidence type="ECO:0000256" key="3">
    <source>
        <dbReference type="ARBA" id="ARBA00022448"/>
    </source>
</evidence>
<dbReference type="InterPro" id="IPR026030">
    <property type="entry name" value="Pur-cyt_permease_Fcy2/21/22"/>
</dbReference>
<dbReference type="Gene3D" id="1.10.4160.10">
    <property type="entry name" value="Hydantoin permease"/>
    <property type="match status" value="1"/>
</dbReference>
<dbReference type="RefSeq" id="WP_048852208.1">
    <property type="nucleotide sequence ID" value="NZ_BANI01000226.1"/>
</dbReference>
<feature type="transmembrane region" description="Helical" evidence="8">
    <location>
        <begin position="102"/>
        <end position="126"/>
    </location>
</feature>
<evidence type="ECO:0000256" key="2">
    <source>
        <dbReference type="ARBA" id="ARBA00008974"/>
    </source>
</evidence>
<dbReference type="PANTHER" id="PTHR31806:SF1">
    <property type="entry name" value="PURINE-CYTOSINE PERMEASE FCY2-RELATED"/>
    <property type="match status" value="1"/>
</dbReference>
<protein>
    <submittedName>
        <fullName evidence="9">Nucleobase cation symporter-1 (NCS1) family/cytosine/purines uracil thiamine allantoin permease</fullName>
    </submittedName>
</protein>
<evidence type="ECO:0000256" key="7">
    <source>
        <dbReference type="PIRNR" id="PIRNR002744"/>
    </source>
</evidence>
<sequence length="466" mass="51156">MDIDAPLRNSVLAVEEDTIFPIPADRRRGNTRGLCLVWLGANQNILAILTGMIYCQVCHLSLFWAALAILAGNGVGGMFMALHAAQGPHLGIPQMQQTRGQFGAYGALLVIVVVIVMYVGFTATLLAIGREQVQQALGGPPHQLPVYVLAAAILSLCIVGHGWIERFVVGFTYVAATAFFALAAFFLFYLHALPVQPLMALPSMHDFVAAVSIGVLWQVAYAPYVSDYSRYLPADTPERDAFWSCMTGSIIGTAVPTFLGAYMGSTAWAGNFYAAIHAHYTLPTYVLLGIVLISITVSCTMQIYCAALSCMTLFYTMWPTWRPTARSRGLLAGGLLLLSVLLTIMLSGDILHILNSFIEFLLAVLSPWTAINLVDYYLIRHGDYDIWSFFRHDGGIYGRFNRPAIFCYIMGIVVQVPFISNELYSGLMARQMDGVDLSWVVGILLPGLVYWLICRQADSPARPAVR</sequence>
<organism evidence="9 10">
    <name type="scientific">Komagataeibacter europaeus NBRC 3261</name>
    <dbReference type="NCBI Taxonomy" id="1234669"/>
    <lineage>
        <taxon>Bacteria</taxon>
        <taxon>Pseudomonadati</taxon>
        <taxon>Pseudomonadota</taxon>
        <taxon>Alphaproteobacteria</taxon>
        <taxon>Acetobacterales</taxon>
        <taxon>Acetobacteraceae</taxon>
        <taxon>Komagataeibacter</taxon>
    </lineage>
</organism>
<feature type="transmembrane region" description="Helical" evidence="8">
    <location>
        <begin position="241"/>
        <end position="262"/>
    </location>
</feature>
<dbReference type="AlphaFoldDB" id="A0A0D6Q2N0"/>
<feature type="transmembrane region" description="Helical" evidence="8">
    <location>
        <begin position="360"/>
        <end position="379"/>
    </location>
</feature>
<name>A0A0D6Q2N0_KOMEU</name>
<gene>
    <name evidence="9" type="ORF">Geu3261_0264_003</name>
</gene>